<keyword evidence="5" id="KW-0963">Cytoplasm</keyword>
<evidence type="ECO:0000256" key="14">
    <source>
        <dbReference type="ARBA" id="ARBA00023242"/>
    </source>
</evidence>
<evidence type="ECO:0000256" key="13">
    <source>
        <dbReference type="ARBA" id="ARBA00022990"/>
    </source>
</evidence>
<keyword evidence="10" id="KW-0378">Hydrolase</keyword>
<feature type="region of interest" description="Disordered" evidence="18">
    <location>
        <begin position="148"/>
        <end position="190"/>
    </location>
</feature>
<feature type="region of interest" description="Disordered" evidence="18">
    <location>
        <begin position="353"/>
        <end position="376"/>
    </location>
</feature>
<feature type="domain" description="RING-type" evidence="19">
    <location>
        <begin position="71"/>
        <end position="117"/>
    </location>
</feature>
<dbReference type="SUPFAM" id="SSF54001">
    <property type="entry name" value="Cysteine proteinases"/>
    <property type="match status" value="1"/>
</dbReference>
<dbReference type="Gene3D" id="3.90.70.80">
    <property type="match status" value="1"/>
</dbReference>
<evidence type="ECO:0000313" key="22">
    <source>
        <dbReference type="Proteomes" id="UP001142489"/>
    </source>
</evidence>
<dbReference type="Gene3D" id="3.30.40.10">
    <property type="entry name" value="Zinc/RING finger domain, C3HC4 (zinc finger)"/>
    <property type="match status" value="1"/>
</dbReference>
<dbReference type="InterPro" id="IPR050704">
    <property type="entry name" value="Peptidase_C85-like"/>
</dbReference>
<keyword evidence="6" id="KW-0645">Protease</keyword>
<keyword evidence="13" id="KW-0007">Acetylation</keyword>
<keyword evidence="14" id="KW-0539">Nucleus</keyword>
<dbReference type="GO" id="GO:0005737">
    <property type="term" value="C:cytoplasm"/>
    <property type="evidence" value="ECO:0007669"/>
    <property type="project" value="UniProtKB-SubCell"/>
</dbReference>
<feature type="compositionally biased region" description="Gly residues" evidence="18">
    <location>
        <begin position="153"/>
        <end position="173"/>
    </location>
</feature>
<dbReference type="CDD" id="cd22770">
    <property type="entry name" value="OTU_OTUD3"/>
    <property type="match status" value="1"/>
</dbReference>
<dbReference type="GO" id="GO:0044313">
    <property type="term" value="P:protein K6-linked deubiquitination"/>
    <property type="evidence" value="ECO:0007669"/>
    <property type="project" value="TreeGrafter"/>
</dbReference>
<evidence type="ECO:0000256" key="17">
    <source>
        <dbReference type="PROSITE-ProRule" id="PRU00175"/>
    </source>
</evidence>
<evidence type="ECO:0000256" key="15">
    <source>
        <dbReference type="ARBA" id="ARBA00059041"/>
    </source>
</evidence>
<keyword evidence="8 17" id="KW-0863">Zinc-finger</keyword>
<protein>
    <recommendedName>
        <fullName evidence="16">OTU domain-containing protein 3</fullName>
        <ecNumber evidence="4">3.4.19.12</ecNumber>
    </recommendedName>
</protein>
<dbReference type="GO" id="GO:0006508">
    <property type="term" value="P:proteolysis"/>
    <property type="evidence" value="ECO:0007669"/>
    <property type="project" value="UniProtKB-KW"/>
</dbReference>
<dbReference type="InterPro" id="IPR013083">
    <property type="entry name" value="Znf_RING/FYVE/PHD"/>
</dbReference>
<dbReference type="OrthoDB" id="415023at2759"/>
<dbReference type="Pfam" id="PF14634">
    <property type="entry name" value="zf-RING_5"/>
    <property type="match status" value="1"/>
</dbReference>
<evidence type="ECO:0000256" key="2">
    <source>
        <dbReference type="ARBA" id="ARBA00004123"/>
    </source>
</evidence>
<evidence type="ECO:0000256" key="6">
    <source>
        <dbReference type="ARBA" id="ARBA00022670"/>
    </source>
</evidence>
<dbReference type="PANTHER" id="PTHR12419:SF7">
    <property type="entry name" value="OTU DOMAIN-CONTAINING PROTEIN 3"/>
    <property type="match status" value="1"/>
</dbReference>
<comment type="function">
    <text evidence="15">Deubiquitinating enzyme that hydrolyzes 'Lys-6'- and 'Lys-11'-linked polyubiquitin. Also hydrolyzes heterotypic (mixed and branched) and homotypic chains. Important regulator of energy metabolism. Glucose and fatty acids trigger its nuclear translocation by CBP-dependent acetylation. In the nucleus, deubiquitinates and stabilizes the nuclear receptor PPARD regulating the expression of various genes involved in glucose and lipid metabolism and oxidative phosphorylation. Also acts as a negative regulator of the ribosome quality control (RQC) by mediating deubiquitination of 40S ribosomal proteins RPS10/eS10 and RPS20/uS10, thereby antagonizing ZNF598-mediated 40S ubiquitination.</text>
</comment>
<name>A0A9Q1AS64_9SAUR</name>
<feature type="compositionally biased region" description="Basic and acidic residues" evidence="18">
    <location>
        <begin position="482"/>
        <end position="493"/>
    </location>
</feature>
<evidence type="ECO:0000256" key="4">
    <source>
        <dbReference type="ARBA" id="ARBA00012759"/>
    </source>
</evidence>
<dbReference type="GO" id="GO:0008270">
    <property type="term" value="F:zinc ion binding"/>
    <property type="evidence" value="ECO:0007669"/>
    <property type="project" value="UniProtKB-KW"/>
</dbReference>
<dbReference type="InterPro" id="IPR001841">
    <property type="entry name" value="Znf_RING"/>
</dbReference>
<keyword evidence="22" id="KW-1185">Reference proteome</keyword>
<evidence type="ECO:0000256" key="9">
    <source>
        <dbReference type="ARBA" id="ARBA00022786"/>
    </source>
</evidence>
<evidence type="ECO:0000259" key="20">
    <source>
        <dbReference type="PROSITE" id="PS50802"/>
    </source>
</evidence>
<feature type="region of interest" description="Disordered" evidence="18">
    <location>
        <begin position="421"/>
        <end position="518"/>
    </location>
</feature>
<evidence type="ECO:0000256" key="5">
    <source>
        <dbReference type="ARBA" id="ARBA00022490"/>
    </source>
</evidence>
<keyword evidence="11" id="KW-0788">Thiol protease</keyword>
<evidence type="ECO:0000256" key="1">
    <source>
        <dbReference type="ARBA" id="ARBA00000707"/>
    </source>
</evidence>
<accession>A0A9Q1AS64</accession>
<evidence type="ECO:0000256" key="3">
    <source>
        <dbReference type="ARBA" id="ARBA00004496"/>
    </source>
</evidence>
<dbReference type="Pfam" id="PF02338">
    <property type="entry name" value="OTU"/>
    <property type="match status" value="1"/>
</dbReference>
<keyword evidence="12" id="KW-0862">Zinc</keyword>
<evidence type="ECO:0000256" key="10">
    <source>
        <dbReference type="ARBA" id="ARBA00022801"/>
    </source>
</evidence>
<evidence type="ECO:0000313" key="21">
    <source>
        <dbReference type="EMBL" id="KAJ7306561.1"/>
    </source>
</evidence>
<proteinExistence type="predicted"/>
<dbReference type="PANTHER" id="PTHR12419">
    <property type="entry name" value="OTU DOMAIN CONTAINING PROTEIN"/>
    <property type="match status" value="1"/>
</dbReference>
<keyword evidence="9" id="KW-0833">Ubl conjugation pathway</keyword>
<dbReference type="InterPro" id="IPR038765">
    <property type="entry name" value="Papain-like_cys_pep_sf"/>
</dbReference>
<evidence type="ECO:0000256" key="11">
    <source>
        <dbReference type="ARBA" id="ARBA00022807"/>
    </source>
</evidence>
<dbReference type="GO" id="GO:1990167">
    <property type="term" value="P:protein K27-linked deubiquitination"/>
    <property type="evidence" value="ECO:0007669"/>
    <property type="project" value="TreeGrafter"/>
</dbReference>
<dbReference type="GO" id="GO:0071108">
    <property type="term" value="P:protein K48-linked deubiquitination"/>
    <property type="evidence" value="ECO:0007669"/>
    <property type="project" value="TreeGrafter"/>
</dbReference>
<sequence>MPVLDWLEGQEGLLTLASALLGRPWTWTSLMDSRIGLRNRDTLDTLRGTIVTTETEGFPSASEDATTGSDCAICFNQYSLSRLPKLLACRHVLCAVCLKLLLRNDRSAWRIVCPICREPTPVFGGLVCSLDTEESVFLGPLASRGFNSREGAAGKGGDGAEAGRAGGAEGPGAGEAEPGPAGGGGGVEGEGGLAAQLQALGLRLREVPGDGNCLFRALGDQLEGHSRDHLKHRQETVDYMIKQREDFEPFVEDEVPFEKHVANLAQPGTFAGNDAIVAFARNNEVNIVIHQLNAPLWQICGTDKSHARELHIAYRYGEHYDSVRKMNDNSEAPARLQTEMLCKKEVNKKEKIPLKGEEEKEEEESEEEARDEATDAVQKVRNATGCLDADLIAQVLETESYNIESAIFAILQMNEVKRLQAEETRPAQPNRLQPRPGLWEESGSGARIFGGQERGNNRAPGNPLERNQGGKRQLAPKVPGRGWEEGGKVEDRHRQKVLAGRSDSSDNNKPEPGAESQVTLVKMKIAALNI</sequence>
<dbReference type="EMBL" id="JAPFRF010000020">
    <property type="protein sequence ID" value="KAJ7306561.1"/>
    <property type="molecule type" value="Genomic_DNA"/>
</dbReference>
<feature type="domain" description="OTU" evidence="20">
    <location>
        <begin position="202"/>
        <end position="326"/>
    </location>
</feature>
<evidence type="ECO:0000256" key="7">
    <source>
        <dbReference type="ARBA" id="ARBA00022723"/>
    </source>
</evidence>
<comment type="caution">
    <text evidence="21">The sequence shown here is derived from an EMBL/GenBank/DDBJ whole genome shotgun (WGS) entry which is preliminary data.</text>
</comment>
<evidence type="ECO:0000256" key="12">
    <source>
        <dbReference type="ARBA" id="ARBA00022833"/>
    </source>
</evidence>
<dbReference type="GO" id="GO:0005634">
    <property type="term" value="C:nucleus"/>
    <property type="evidence" value="ECO:0007669"/>
    <property type="project" value="UniProtKB-SubCell"/>
</dbReference>
<reference evidence="21" key="1">
    <citation type="journal article" date="2023" name="DNA Res.">
        <title>Chromosome-level genome assembly of Phrynocephalus forsythii using third-generation DNA sequencing and Hi-C analysis.</title>
        <authorList>
            <person name="Qi Y."/>
            <person name="Zhao W."/>
            <person name="Zhao Y."/>
            <person name="Niu C."/>
            <person name="Cao S."/>
            <person name="Zhang Y."/>
        </authorList>
    </citation>
    <scope>NUCLEOTIDE SEQUENCE</scope>
    <source>
        <tissue evidence="21">Muscle</tissue>
    </source>
</reference>
<dbReference type="SMART" id="SM00184">
    <property type="entry name" value="RING"/>
    <property type="match status" value="1"/>
</dbReference>
<dbReference type="PROSITE" id="PS50089">
    <property type="entry name" value="ZF_RING_2"/>
    <property type="match status" value="1"/>
</dbReference>
<dbReference type="InterPro" id="IPR017907">
    <property type="entry name" value="Znf_RING_CS"/>
</dbReference>
<dbReference type="PROSITE" id="PS50802">
    <property type="entry name" value="OTU"/>
    <property type="match status" value="1"/>
</dbReference>
<comment type="catalytic activity">
    <reaction evidence="1">
        <text>Thiol-dependent hydrolysis of ester, thioester, amide, peptide and isopeptide bonds formed by the C-terminal Gly of ubiquitin (a 76-residue protein attached to proteins as an intracellular targeting signal).</text>
        <dbReference type="EC" id="3.4.19.12"/>
    </reaction>
</comment>
<dbReference type="SUPFAM" id="SSF57850">
    <property type="entry name" value="RING/U-box"/>
    <property type="match status" value="1"/>
</dbReference>
<dbReference type="FunFam" id="3.90.70.80:FF:000005">
    <property type="entry name" value="OTU domain-containing protein 3"/>
    <property type="match status" value="1"/>
</dbReference>
<feature type="compositionally biased region" description="Acidic residues" evidence="18">
    <location>
        <begin position="359"/>
        <end position="370"/>
    </location>
</feature>
<dbReference type="InterPro" id="IPR003323">
    <property type="entry name" value="OTU_dom"/>
</dbReference>
<dbReference type="EC" id="3.4.19.12" evidence="4"/>
<comment type="subcellular location">
    <subcellularLocation>
        <location evidence="3">Cytoplasm</location>
    </subcellularLocation>
    <subcellularLocation>
        <location evidence="2">Nucleus</location>
    </subcellularLocation>
</comment>
<evidence type="ECO:0000256" key="8">
    <source>
        <dbReference type="ARBA" id="ARBA00022771"/>
    </source>
</evidence>
<dbReference type="GO" id="GO:0050821">
    <property type="term" value="P:protein stabilization"/>
    <property type="evidence" value="ECO:0007669"/>
    <property type="project" value="TreeGrafter"/>
</dbReference>
<feature type="compositionally biased region" description="Gly residues" evidence="18">
    <location>
        <begin position="180"/>
        <end position="190"/>
    </location>
</feature>
<gene>
    <name evidence="21" type="ORF">JRQ81_009925</name>
</gene>
<dbReference type="GO" id="GO:0035871">
    <property type="term" value="P:protein K11-linked deubiquitination"/>
    <property type="evidence" value="ECO:0007669"/>
    <property type="project" value="TreeGrafter"/>
</dbReference>
<evidence type="ECO:0000259" key="19">
    <source>
        <dbReference type="PROSITE" id="PS50089"/>
    </source>
</evidence>
<organism evidence="21 22">
    <name type="scientific">Phrynocephalus forsythii</name>
    <dbReference type="NCBI Taxonomy" id="171643"/>
    <lineage>
        <taxon>Eukaryota</taxon>
        <taxon>Metazoa</taxon>
        <taxon>Chordata</taxon>
        <taxon>Craniata</taxon>
        <taxon>Vertebrata</taxon>
        <taxon>Euteleostomi</taxon>
        <taxon>Lepidosauria</taxon>
        <taxon>Squamata</taxon>
        <taxon>Bifurcata</taxon>
        <taxon>Unidentata</taxon>
        <taxon>Episquamata</taxon>
        <taxon>Toxicofera</taxon>
        <taxon>Iguania</taxon>
        <taxon>Acrodonta</taxon>
        <taxon>Agamidae</taxon>
        <taxon>Agaminae</taxon>
        <taxon>Phrynocephalus</taxon>
    </lineage>
</organism>
<dbReference type="PROSITE" id="PS00518">
    <property type="entry name" value="ZF_RING_1"/>
    <property type="match status" value="1"/>
</dbReference>
<dbReference type="AlphaFoldDB" id="A0A9Q1AS64"/>
<dbReference type="GO" id="GO:0004843">
    <property type="term" value="F:cysteine-type deubiquitinase activity"/>
    <property type="evidence" value="ECO:0007669"/>
    <property type="project" value="UniProtKB-EC"/>
</dbReference>
<keyword evidence="7" id="KW-0479">Metal-binding</keyword>
<evidence type="ECO:0000256" key="16">
    <source>
        <dbReference type="ARBA" id="ARBA00074859"/>
    </source>
</evidence>
<dbReference type="Proteomes" id="UP001142489">
    <property type="component" value="Unassembled WGS sequence"/>
</dbReference>
<evidence type="ECO:0000256" key="18">
    <source>
        <dbReference type="SAM" id="MobiDB-lite"/>
    </source>
</evidence>